<accession>A0ABR2U3U5</accession>
<dbReference type="Proteomes" id="UP001396334">
    <property type="component" value="Unassembled WGS sequence"/>
</dbReference>
<organism evidence="2 3">
    <name type="scientific">Hibiscus sabdariffa</name>
    <name type="common">roselle</name>
    <dbReference type="NCBI Taxonomy" id="183260"/>
    <lineage>
        <taxon>Eukaryota</taxon>
        <taxon>Viridiplantae</taxon>
        <taxon>Streptophyta</taxon>
        <taxon>Embryophyta</taxon>
        <taxon>Tracheophyta</taxon>
        <taxon>Spermatophyta</taxon>
        <taxon>Magnoliopsida</taxon>
        <taxon>eudicotyledons</taxon>
        <taxon>Gunneridae</taxon>
        <taxon>Pentapetalae</taxon>
        <taxon>rosids</taxon>
        <taxon>malvids</taxon>
        <taxon>Malvales</taxon>
        <taxon>Malvaceae</taxon>
        <taxon>Malvoideae</taxon>
        <taxon>Hibiscus</taxon>
    </lineage>
</organism>
<feature type="compositionally biased region" description="Polar residues" evidence="1">
    <location>
        <begin position="170"/>
        <end position="181"/>
    </location>
</feature>
<evidence type="ECO:0000256" key="1">
    <source>
        <dbReference type="SAM" id="MobiDB-lite"/>
    </source>
</evidence>
<dbReference type="EMBL" id="JBBPBN010000003">
    <property type="protein sequence ID" value="KAK9044123.1"/>
    <property type="molecule type" value="Genomic_DNA"/>
</dbReference>
<gene>
    <name evidence="2" type="ORF">V6N11_072440</name>
</gene>
<evidence type="ECO:0000313" key="2">
    <source>
        <dbReference type="EMBL" id="KAK9044123.1"/>
    </source>
</evidence>
<comment type="caution">
    <text evidence="2">The sequence shown here is derived from an EMBL/GenBank/DDBJ whole genome shotgun (WGS) entry which is preliminary data.</text>
</comment>
<proteinExistence type="predicted"/>
<evidence type="ECO:0000313" key="3">
    <source>
        <dbReference type="Proteomes" id="UP001396334"/>
    </source>
</evidence>
<feature type="region of interest" description="Disordered" evidence="1">
    <location>
        <begin position="141"/>
        <end position="181"/>
    </location>
</feature>
<protein>
    <submittedName>
        <fullName evidence="2">Uncharacterized protein</fullName>
    </submittedName>
</protein>
<name>A0ABR2U3U5_9ROSI</name>
<keyword evidence="3" id="KW-1185">Reference proteome</keyword>
<sequence>MHPPEYFEDWESWDQDPTHITVSSGSTNPWEQPINRHQMVCGTSSQHTEAGVFRLSNVCEQPSPHAQFVGSSSYNPTNEEVYHPQFEHPQLFSVHGQSVTIDNMTSWLSTTTISSPLCVENILSTPPTMQIMDDQRIEDELTPENPNLPRRIVQPPRRYDQTTSRHRQELPQTPNGVHPSSTCCQLQMASFLCKPAESEPLERGSRLLQAANAILKWRQTHK</sequence>
<reference evidence="2 3" key="1">
    <citation type="journal article" date="2024" name="G3 (Bethesda)">
        <title>Genome assembly of Hibiscus sabdariffa L. provides insights into metabolisms of medicinal natural products.</title>
        <authorList>
            <person name="Kim T."/>
        </authorList>
    </citation>
    <scope>NUCLEOTIDE SEQUENCE [LARGE SCALE GENOMIC DNA]</scope>
    <source>
        <strain evidence="2">TK-2024</strain>
        <tissue evidence="2">Old leaves</tissue>
    </source>
</reference>